<reference evidence="1" key="1">
    <citation type="submission" date="2022-04" db="EMBL/GenBank/DDBJ databases">
        <title>Carnegiea gigantea Genome sequencing and assembly v2.</title>
        <authorList>
            <person name="Copetti D."/>
            <person name="Sanderson M.J."/>
            <person name="Burquez A."/>
            <person name="Wojciechowski M.F."/>
        </authorList>
    </citation>
    <scope>NUCLEOTIDE SEQUENCE</scope>
    <source>
        <strain evidence="1">SGP5-SGP5p</strain>
        <tissue evidence="1">Aerial part</tissue>
    </source>
</reference>
<dbReference type="Proteomes" id="UP001153076">
    <property type="component" value="Unassembled WGS sequence"/>
</dbReference>
<dbReference type="PANTHER" id="PTHR33710:SF62">
    <property type="entry name" value="DUF4283 DOMAIN PROTEIN"/>
    <property type="match status" value="1"/>
</dbReference>
<gene>
    <name evidence="1" type="ORF">Cgig2_015388</name>
</gene>
<protein>
    <recommendedName>
        <fullName evidence="3">Reverse transcriptase</fullName>
    </recommendedName>
</protein>
<evidence type="ECO:0000313" key="1">
    <source>
        <dbReference type="EMBL" id="KAJ8430331.1"/>
    </source>
</evidence>
<keyword evidence="2" id="KW-1185">Reference proteome</keyword>
<dbReference type="InterPro" id="IPR036691">
    <property type="entry name" value="Endo/exonu/phosph_ase_sf"/>
</dbReference>
<accession>A0A9Q1JSH2</accession>
<dbReference type="PANTHER" id="PTHR33710">
    <property type="entry name" value="BNAC02G09200D PROTEIN"/>
    <property type="match status" value="1"/>
</dbReference>
<evidence type="ECO:0008006" key="3">
    <source>
        <dbReference type="Google" id="ProtNLM"/>
    </source>
</evidence>
<name>A0A9Q1JSH2_9CARY</name>
<dbReference type="OrthoDB" id="999895at2759"/>
<dbReference type="Gene3D" id="3.60.10.10">
    <property type="entry name" value="Endonuclease/exonuclease/phosphatase"/>
    <property type="match status" value="1"/>
</dbReference>
<proteinExistence type="predicted"/>
<comment type="caution">
    <text evidence="1">The sequence shown here is derived from an EMBL/GenBank/DDBJ whole genome shotgun (WGS) entry which is preliminary data.</text>
</comment>
<organism evidence="1 2">
    <name type="scientific">Carnegiea gigantea</name>
    <dbReference type="NCBI Taxonomy" id="171969"/>
    <lineage>
        <taxon>Eukaryota</taxon>
        <taxon>Viridiplantae</taxon>
        <taxon>Streptophyta</taxon>
        <taxon>Embryophyta</taxon>
        <taxon>Tracheophyta</taxon>
        <taxon>Spermatophyta</taxon>
        <taxon>Magnoliopsida</taxon>
        <taxon>eudicotyledons</taxon>
        <taxon>Gunneridae</taxon>
        <taxon>Pentapetalae</taxon>
        <taxon>Caryophyllales</taxon>
        <taxon>Cactineae</taxon>
        <taxon>Cactaceae</taxon>
        <taxon>Cactoideae</taxon>
        <taxon>Echinocereeae</taxon>
        <taxon>Carnegiea</taxon>
    </lineage>
</organism>
<dbReference type="EMBL" id="JAKOGI010000807">
    <property type="protein sequence ID" value="KAJ8430331.1"/>
    <property type="molecule type" value="Genomic_DNA"/>
</dbReference>
<sequence>MERGSGVARGEKLFNAFRNNKNANKAKQSLTFTNSSYLATGAILHPDDRIGGSGVLVAQEAMDEDTIISMSNEFFKRKLHNFLVDQEREKFGAVETHVTDHQCSDSKMAEVTITLPTTMTILCINYRGLGKPQAVRDRSRMFDEFDSVFVDSRGRASGLGLIRRKEGLEWRFSRVYNFSNSYNQLKTCDLMLDLSTRSSLLWLVGGDLNEILFNFEKKGGSLKSRSVLEAFQATLEQCGLHDLDYQQGHDFIWWNGQDGCDFVEARLDRYCANPDWTALFPAARVMHIDDDFSDHLPMLLHCFEEKRWRQEQRRRRFENMWALDARCEGVINDAWACPIAGSMAQRCLSKIDVCMDYLAAWNVSTFGNVQKEIRRRTDQLKCTIEIQHQKALLNKIRE</sequence>
<dbReference type="AlphaFoldDB" id="A0A9Q1JSH2"/>
<evidence type="ECO:0000313" key="2">
    <source>
        <dbReference type="Proteomes" id="UP001153076"/>
    </source>
</evidence>
<dbReference type="SUPFAM" id="SSF56219">
    <property type="entry name" value="DNase I-like"/>
    <property type="match status" value="1"/>
</dbReference>